<dbReference type="CDD" id="cd06261">
    <property type="entry name" value="TM_PBP2"/>
    <property type="match status" value="1"/>
</dbReference>
<reference evidence="8 9" key="1">
    <citation type="submission" date="2020-08" db="EMBL/GenBank/DDBJ databases">
        <title>Whole-Genome Sequence of French Clinical Streptomyces mexicanus Strain Q0842.</title>
        <authorList>
            <person name="Boxberger M."/>
            <person name="La Scola B."/>
        </authorList>
    </citation>
    <scope>NUCLEOTIDE SEQUENCE [LARGE SCALE GENOMIC DNA]</scope>
    <source>
        <strain evidence="8 9">Marseille-Q0842</strain>
    </source>
</reference>
<dbReference type="InterPro" id="IPR000515">
    <property type="entry name" value="MetI-like"/>
</dbReference>
<protein>
    <submittedName>
        <fullName evidence="8">ABC transporter permease</fullName>
    </submittedName>
</protein>
<keyword evidence="3 6" id="KW-0812">Transmembrane</keyword>
<dbReference type="PROSITE" id="PS50928">
    <property type="entry name" value="ABC_TM1"/>
    <property type="match status" value="1"/>
</dbReference>
<keyword evidence="2 6" id="KW-0813">Transport</keyword>
<dbReference type="EMBL" id="JACMHY010000021">
    <property type="protein sequence ID" value="MBC2869709.1"/>
    <property type="molecule type" value="Genomic_DNA"/>
</dbReference>
<dbReference type="PANTHER" id="PTHR30177:SF33">
    <property type="entry name" value="POSSIBLE OSMOPROTECTANT (GLYCINE BETAINE_CARNITINE_CHOLINE_L-PROLINE) TRANSPORT INTEGRAL MEMBRANE PROTEIN ABC TRANSPORTER PROZ"/>
    <property type="match status" value="1"/>
</dbReference>
<dbReference type="SUPFAM" id="SSF161098">
    <property type="entry name" value="MetI-like"/>
    <property type="match status" value="1"/>
</dbReference>
<dbReference type="FunFam" id="1.10.3720.10:FF:000066">
    <property type="entry name" value="Glycine betaine/carnitine/choline/L-proline ABC transporter permease ProZ"/>
    <property type="match status" value="1"/>
</dbReference>
<comment type="subcellular location">
    <subcellularLocation>
        <location evidence="6">Cell membrane</location>
        <topology evidence="6">Multi-pass membrane protein</topology>
    </subcellularLocation>
    <subcellularLocation>
        <location evidence="1">Membrane</location>
        <topology evidence="1">Multi-pass membrane protein</topology>
    </subcellularLocation>
</comment>
<keyword evidence="9" id="KW-1185">Reference proteome</keyword>
<organism evidence="8 9">
    <name type="scientific">Streptomyces mexicanus</name>
    <dbReference type="NCBI Taxonomy" id="178566"/>
    <lineage>
        <taxon>Bacteria</taxon>
        <taxon>Bacillati</taxon>
        <taxon>Actinomycetota</taxon>
        <taxon>Actinomycetes</taxon>
        <taxon>Kitasatosporales</taxon>
        <taxon>Streptomycetaceae</taxon>
        <taxon>Streptomyces</taxon>
    </lineage>
</organism>
<evidence type="ECO:0000256" key="6">
    <source>
        <dbReference type="RuleBase" id="RU363032"/>
    </source>
</evidence>
<accession>A0A7X1LUB7</accession>
<dbReference type="Gene3D" id="1.10.3720.10">
    <property type="entry name" value="MetI-like"/>
    <property type="match status" value="1"/>
</dbReference>
<feature type="transmembrane region" description="Helical" evidence="6">
    <location>
        <begin position="75"/>
        <end position="105"/>
    </location>
</feature>
<evidence type="ECO:0000256" key="2">
    <source>
        <dbReference type="ARBA" id="ARBA00022448"/>
    </source>
</evidence>
<evidence type="ECO:0000256" key="4">
    <source>
        <dbReference type="ARBA" id="ARBA00022989"/>
    </source>
</evidence>
<gene>
    <name evidence="8" type="ORF">H1R13_33595</name>
</gene>
<dbReference type="PANTHER" id="PTHR30177">
    <property type="entry name" value="GLYCINE BETAINE/L-PROLINE TRANSPORT SYSTEM PERMEASE PROTEIN PROW"/>
    <property type="match status" value="1"/>
</dbReference>
<dbReference type="RefSeq" id="WP_159671076.1">
    <property type="nucleotide sequence ID" value="NZ_JACMHY010000021.1"/>
</dbReference>
<feature type="domain" description="ABC transmembrane type-1" evidence="7">
    <location>
        <begin position="27"/>
        <end position="206"/>
    </location>
</feature>
<keyword evidence="4 6" id="KW-1133">Transmembrane helix</keyword>
<evidence type="ECO:0000313" key="8">
    <source>
        <dbReference type="EMBL" id="MBC2869709.1"/>
    </source>
</evidence>
<feature type="transmembrane region" description="Helical" evidence="6">
    <location>
        <begin position="189"/>
        <end position="214"/>
    </location>
</feature>
<evidence type="ECO:0000259" key="7">
    <source>
        <dbReference type="PROSITE" id="PS50928"/>
    </source>
</evidence>
<comment type="caution">
    <text evidence="8">The sequence shown here is derived from an EMBL/GenBank/DDBJ whole genome shotgun (WGS) entry which is preliminary data.</text>
</comment>
<dbReference type="AlphaFoldDB" id="A0A7X1LUB7"/>
<evidence type="ECO:0000256" key="5">
    <source>
        <dbReference type="ARBA" id="ARBA00023136"/>
    </source>
</evidence>
<proteinExistence type="inferred from homology"/>
<dbReference type="GO" id="GO:0055085">
    <property type="term" value="P:transmembrane transport"/>
    <property type="evidence" value="ECO:0007669"/>
    <property type="project" value="InterPro"/>
</dbReference>
<keyword evidence="5 6" id="KW-0472">Membrane</keyword>
<comment type="similarity">
    <text evidence="6">Belongs to the binding-protein-dependent transport system permease family.</text>
</comment>
<dbReference type="Pfam" id="PF00528">
    <property type="entry name" value="BPD_transp_1"/>
    <property type="match status" value="1"/>
</dbReference>
<dbReference type="GO" id="GO:0031460">
    <property type="term" value="P:glycine betaine transport"/>
    <property type="evidence" value="ECO:0007669"/>
    <property type="project" value="TreeGrafter"/>
</dbReference>
<evidence type="ECO:0000256" key="1">
    <source>
        <dbReference type="ARBA" id="ARBA00004141"/>
    </source>
</evidence>
<feature type="transmembrane region" description="Helical" evidence="6">
    <location>
        <begin position="153"/>
        <end position="177"/>
    </location>
</feature>
<dbReference type="GO" id="GO:0005886">
    <property type="term" value="C:plasma membrane"/>
    <property type="evidence" value="ECO:0007669"/>
    <property type="project" value="UniProtKB-SubCell"/>
</dbReference>
<evidence type="ECO:0000256" key="3">
    <source>
        <dbReference type="ARBA" id="ARBA00022692"/>
    </source>
</evidence>
<dbReference type="OrthoDB" id="5244012at2"/>
<dbReference type="InterPro" id="IPR051204">
    <property type="entry name" value="ABC_transp_perm/SBD"/>
</dbReference>
<dbReference type="InterPro" id="IPR035906">
    <property type="entry name" value="MetI-like_sf"/>
</dbReference>
<dbReference type="Proteomes" id="UP000517694">
    <property type="component" value="Unassembled WGS sequence"/>
</dbReference>
<feature type="transmembrane region" description="Helical" evidence="6">
    <location>
        <begin position="35"/>
        <end position="55"/>
    </location>
</feature>
<sequence length="226" mass="23598">MNVLHFVSAFFGDAGHWHGYDGIPARLAEHVQYSVLALALATVIALPVGLLTGHYGRGGTTLALIATAGRALPSFGLLVLMFILLGFGLVPVMVPLVVLALPPILVTTYEAMRSVDPSPVDAARGMGMGEARVLFQVELPVALPLILSGVRSAAIQIISTATIAAYISFGGLGRYIVDGLYQLDYEKVVGGATLVAALALVTLGVFWAAGRFAVSPGVRHPGRRAP</sequence>
<evidence type="ECO:0000313" key="9">
    <source>
        <dbReference type="Proteomes" id="UP000517694"/>
    </source>
</evidence>
<name>A0A7X1LUB7_9ACTN</name>